<evidence type="ECO:0000259" key="9">
    <source>
        <dbReference type="Pfam" id="PF02771"/>
    </source>
</evidence>
<dbReference type="Gene3D" id="2.40.110.10">
    <property type="entry name" value="Butyryl-CoA Dehydrogenase, subunit A, domain 2"/>
    <property type="match status" value="1"/>
</dbReference>
<reference evidence="10" key="1">
    <citation type="submission" date="2023-07" db="EMBL/GenBank/DDBJ databases">
        <authorList>
            <person name="Kim M.K."/>
        </authorList>
    </citation>
    <scope>NUCLEOTIDE SEQUENCE</scope>
    <source>
        <strain evidence="10">CA1-15</strain>
    </source>
</reference>
<evidence type="ECO:0000256" key="1">
    <source>
        <dbReference type="ARBA" id="ARBA00001974"/>
    </source>
</evidence>
<comment type="caution">
    <text evidence="10">The sequence shown here is derived from an EMBL/GenBank/DDBJ whole genome shotgun (WGS) entry which is preliminary data.</text>
</comment>
<organism evidence="10 11">
    <name type="scientific">Sphingomonas immobilis</name>
    <dbReference type="NCBI Taxonomy" id="3063997"/>
    <lineage>
        <taxon>Bacteria</taxon>
        <taxon>Pseudomonadati</taxon>
        <taxon>Pseudomonadota</taxon>
        <taxon>Alphaproteobacteria</taxon>
        <taxon>Sphingomonadales</taxon>
        <taxon>Sphingomonadaceae</taxon>
        <taxon>Sphingomonas</taxon>
    </lineage>
</organism>
<evidence type="ECO:0000256" key="4">
    <source>
        <dbReference type="ARBA" id="ARBA00022827"/>
    </source>
</evidence>
<evidence type="ECO:0000256" key="3">
    <source>
        <dbReference type="ARBA" id="ARBA00022630"/>
    </source>
</evidence>
<evidence type="ECO:0000313" key="11">
    <source>
        <dbReference type="Proteomes" id="UP001176468"/>
    </source>
</evidence>
<dbReference type="SUPFAM" id="SSF56645">
    <property type="entry name" value="Acyl-CoA dehydrogenase NM domain-like"/>
    <property type="match status" value="1"/>
</dbReference>
<dbReference type="PANTHER" id="PTHR43292:SF4">
    <property type="entry name" value="ACYL-COA DEHYDROGENASE FADE34"/>
    <property type="match status" value="1"/>
</dbReference>
<evidence type="ECO:0000256" key="2">
    <source>
        <dbReference type="ARBA" id="ARBA00009347"/>
    </source>
</evidence>
<dbReference type="InterPro" id="IPR036250">
    <property type="entry name" value="AcylCo_DH-like_C"/>
</dbReference>
<keyword evidence="4 6" id="KW-0274">FAD</keyword>
<dbReference type="InterPro" id="IPR013786">
    <property type="entry name" value="AcylCoA_DH/ox_N"/>
</dbReference>
<keyword evidence="3 6" id="KW-0285">Flavoprotein</keyword>
<comment type="similarity">
    <text evidence="2 6">Belongs to the acyl-CoA dehydrogenase family.</text>
</comment>
<dbReference type="EMBL" id="JAUQSZ010000004">
    <property type="protein sequence ID" value="MDO7842105.1"/>
    <property type="molecule type" value="Genomic_DNA"/>
</dbReference>
<dbReference type="Gene3D" id="1.20.140.10">
    <property type="entry name" value="Butyryl-CoA Dehydrogenase, subunit A, domain 3"/>
    <property type="match status" value="1"/>
</dbReference>
<feature type="domain" description="Acyl-CoA dehydrogenase/oxidase N-terminal" evidence="9">
    <location>
        <begin position="54"/>
        <end position="130"/>
    </location>
</feature>
<dbReference type="Proteomes" id="UP001176468">
    <property type="component" value="Unassembled WGS sequence"/>
</dbReference>
<name>A0ABT8ZYM4_9SPHN</name>
<dbReference type="InterPro" id="IPR046373">
    <property type="entry name" value="Acyl-CoA_Oxase/DH_mid-dom_sf"/>
</dbReference>
<accession>A0ABT8ZYM4</accession>
<dbReference type="Pfam" id="PF02771">
    <property type="entry name" value="Acyl-CoA_dh_N"/>
    <property type="match status" value="1"/>
</dbReference>
<feature type="domain" description="Acyl-CoA oxidase/dehydrogenase middle" evidence="8">
    <location>
        <begin position="134"/>
        <end position="236"/>
    </location>
</feature>
<dbReference type="InterPro" id="IPR009100">
    <property type="entry name" value="AcylCoA_DH/oxidase_NM_dom_sf"/>
</dbReference>
<dbReference type="Pfam" id="PF00441">
    <property type="entry name" value="Acyl-CoA_dh_1"/>
    <property type="match status" value="1"/>
</dbReference>
<evidence type="ECO:0000256" key="6">
    <source>
        <dbReference type="RuleBase" id="RU362125"/>
    </source>
</evidence>
<evidence type="ECO:0000313" key="10">
    <source>
        <dbReference type="EMBL" id="MDO7842105.1"/>
    </source>
</evidence>
<keyword evidence="5 6" id="KW-0560">Oxidoreductase</keyword>
<sequence>MNFDDTPQEADFRARAAAWIANNAPFELGPELDVSGFGHLHLHSVDRIAAAKAWQKKKFDAGWAALRWPREYGGAGASPIEQVIWSEEEGVFGKLSGPFNIGFGMCGPTVMAWASEEQKRHLLPRLAAGEDIWCQLFSEPVAGSDLAGIRTKAVQDGDPGSEAGAGDWIINGQKIWTSGARDADWGLLITRTDPTVLKHRGLTMFFLDMKSPGVEIRPIWQMNEESVFNEVYFTDVRIPDAQRLGEVGQGWTVALTTLMNERMSIGGSMPTGFPQLLDLCTQIETENGPAIDDPRVRSQLARFAVRASGLQYSAFRSISALSRGEQPGPENSIGKLVAGAMMQDIARFALDLEGEAGLLQDKELAPDRARFQEMLLRSPATRIEGGSDEVLRNIIAERVLGLPADIRADKDVPFDQIPTAASAKR</sequence>
<evidence type="ECO:0000256" key="5">
    <source>
        <dbReference type="ARBA" id="ARBA00023002"/>
    </source>
</evidence>
<dbReference type="InterPro" id="IPR037069">
    <property type="entry name" value="AcylCoA_DH/ox_N_sf"/>
</dbReference>
<dbReference type="Pfam" id="PF02770">
    <property type="entry name" value="Acyl-CoA_dh_M"/>
    <property type="match status" value="1"/>
</dbReference>
<dbReference type="InterPro" id="IPR009075">
    <property type="entry name" value="AcylCo_DH/oxidase_C"/>
</dbReference>
<comment type="cofactor">
    <cofactor evidence="1 6">
        <name>FAD</name>
        <dbReference type="ChEBI" id="CHEBI:57692"/>
    </cofactor>
</comment>
<gene>
    <name evidence="10" type="ORF">Q5H94_07195</name>
</gene>
<keyword evidence="11" id="KW-1185">Reference proteome</keyword>
<dbReference type="SUPFAM" id="SSF47203">
    <property type="entry name" value="Acyl-CoA dehydrogenase C-terminal domain-like"/>
    <property type="match status" value="1"/>
</dbReference>
<dbReference type="Gene3D" id="1.10.540.10">
    <property type="entry name" value="Acyl-CoA dehydrogenase/oxidase, N-terminal domain"/>
    <property type="match status" value="1"/>
</dbReference>
<dbReference type="RefSeq" id="WP_304560574.1">
    <property type="nucleotide sequence ID" value="NZ_JAUQSZ010000004.1"/>
</dbReference>
<protein>
    <submittedName>
        <fullName evidence="10">Acyl-CoA dehydrogenase family protein</fullName>
    </submittedName>
</protein>
<proteinExistence type="inferred from homology"/>
<dbReference type="PANTHER" id="PTHR43292">
    <property type="entry name" value="ACYL-COA DEHYDROGENASE"/>
    <property type="match status" value="1"/>
</dbReference>
<dbReference type="InterPro" id="IPR052161">
    <property type="entry name" value="Mycobact_Acyl-CoA_DH"/>
</dbReference>
<feature type="domain" description="Acyl-CoA dehydrogenase/oxidase C-terminal" evidence="7">
    <location>
        <begin position="248"/>
        <end position="400"/>
    </location>
</feature>
<evidence type="ECO:0000259" key="8">
    <source>
        <dbReference type="Pfam" id="PF02770"/>
    </source>
</evidence>
<evidence type="ECO:0000259" key="7">
    <source>
        <dbReference type="Pfam" id="PF00441"/>
    </source>
</evidence>
<dbReference type="InterPro" id="IPR006091">
    <property type="entry name" value="Acyl-CoA_Oxase/DH_mid-dom"/>
</dbReference>